<dbReference type="InterPro" id="IPR024790">
    <property type="entry name" value="APC4_long_dom"/>
</dbReference>
<proteinExistence type="predicted"/>
<dbReference type="GO" id="GO:0005680">
    <property type="term" value="C:anaphase-promoting complex"/>
    <property type="evidence" value="ECO:0007669"/>
    <property type="project" value="InterPro"/>
</dbReference>
<dbReference type="PANTHER" id="PTHR13260:SF0">
    <property type="entry name" value="ANAPHASE-PROMOTING COMPLEX SUBUNIT 4"/>
    <property type="match status" value="1"/>
</dbReference>
<accession>B6S341</accession>
<protein>
    <recommendedName>
        <fullName evidence="1">Anaphase-promoting complex subunit 4</fullName>
    </recommendedName>
</protein>
<evidence type="ECO:0000256" key="5">
    <source>
        <dbReference type="ARBA" id="ARBA00023306"/>
    </source>
</evidence>
<reference evidence="7" key="1">
    <citation type="submission" date="2008-04" db="EMBL/GenBank/DDBJ databases">
        <title>Hox genes are not clustered in the bdelloid rotifer Philodina roseola.</title>
        <authorList>
            <person name="Mark Welch J.L."/>
            <person name="Mark Welch D.B."/>
        </authorList>
    </citation>
    <scope>NUCLEOTIDE SEQUENCE</scope>
</reference>
<evidence type="ECO:0000256" key="1">
    <source>
        <dbReference type="ARBA" id="ARBA00016067"/>
    </source>
</evidence>
<evidence type="ECO:0000313" key="7">
    <source>
        <dbReference type="EMBL" id="ACI90361.1"/>
    </source>
</evidence>
<dbReference type="PANTHER" id="PTHR13260">
    <property type="entry name" value="ANAPHASE PROMOTING COMPLEX SUBUNIT 4 APC4"/>
    <property type="match status" value="1"/>
</dbReference>
<evidence type="ECO:0000256" key="3">
    <source>
        <dbReference type="ARBA" id="ARBA00022776"/>
    </source>
</evidence>
<name>B6S341_PHIRO</name>
<evidence type="ECO:0000256" key="2">
    <source>
        <dbReference type="ARBA" id="ARBA00022618"/>
    </source>
</evidence>
<keyword evidence="4" id="KW-0833">Ubl conjugation pathway</keyword>
<dbReference type="AlphaFoldDB" id="B6S341"/>
<feature type="domain" description="Anaphase-promoting complex subunit 4 long" evidence="6">
    <location>
        <begin position="323"/>
        <end position="511"/>
    </location>
</feature>
<dbReference type="GO" id="GO:0070979">
    <property type="term" value="P:protein K11-linked ubiquitination"/>
    <property type="evidence" value="ECO:0007669"/>
    <property type="project" value="TreeGrafter"/>
</dbReference>
<evidence type="ECO:0000259" key="6">
    <source>
        <dbReference type="Pfam" id="PF12896"/>
    </source>
</evidence>
<dbReference type="GO" id="GO:0031145">
    <property type="term" value="P:anaphase-promoting complex-dependent catabolic process"/>
    <property type="evidence" value="ECO:0007669"/>
    <property type="project" value="InterPro"/>
</dbReference>
<dbReference type="EMBL" id="EU637021">
    <property type="protein sequence ID" value="ACI90361.1"/>
    <property type="molecule type" value="Genomic_DNA"/>
</dbReference>
<sequence>MDLCDTTAVIFQRLKFLIKAVPRQSYTGHDVVYPLRRSNCSSSKVNQEVSMRWLMQMPISNRIRFGRFHHSESLTNDEKLSGYCVEFHPIGSVKNLHSEILLFSFNPEHDIIVVCSANGDVKNLRFFFFFKRRKNFHFIDRLGHCVSSVYSKSLDIRQSKSTSKTLLSVIFSNRILVLASVQDGHQLLSESLSFETRNSNWIERIQGQQEENVDNDLKSIPIDDYLPVLVDLPAVNRARKHVVDPPDDLFSLDKQNKLNILILFGTNDILLRAFGLWPLLLINRSLLPIDQTLLSVTMSPSLDNLCLLTRGDHSINYSLLECTTFLSDYHNDFLHLTRSLGRIKSLIIFNDKIFTTLVDLTTKCLADFQSRVNNFCQTSRQQGMKFWSLQCELISLLSTGNCSENMQQNFFGNIFDYGYAKKLLATFDETKTKSKELIIMFSRTIEHIFGYLVEIKGLQQWYGKFEHIEFDRNVLETCLSNAGSLLLKINEYTDFIHEMSDVYTFFIRWLVAHQLHICKHNAGTHHDEQIECTEADWDHLIEFLDSYCAADEPPLDIFSMYLKSENLPEALIRDSVYRKLMDHGSHPKNSCFSAKPKRTLLGAYQDLKQSINKAFEVRTQSNNHQMSKPLSLLASISLDPQSTTNVDFDHRRNQHSIYYLIQHHALQFHLLTFVSATKQSHVRLIDLQYILGPHRSVKRKICSTNEISFDFRFSSIGNFKLYDDNKLALVCSYIVDNQQSSSSDSISMNNNHPSHLIMINFKSTVDDLPAHAHTNLSLLQTLKDVPAKLTVDGRRNLIAVVSLTTNIFFPLSLSPFVSIEIMVDQKGENDDELFSRNN</sequence>
<dbReference type="Pfam" id="PF12896">
    <property type="entry name" value="ANAPC4"/>
    <property type="match status" value="1"/>
</dbReference>
<keyword evidence="2" id="KW-0132">Cell division</keyword>
<dbReference type="InterPro" id="IPR024789">
    <property type="entry name" value="APC4"/>
</dbReference>
<evidence type="ECO:0000256" key="4">
    <source>
        <dbReference type="ARBA" id="ARBA00022786"/>
    </source>
</evidence>
<dbReference type="GO" id="GO:0051301">
    <property type="term" value="P:cell division"/>
    <property type="evidence" value="ECO:0007669"/>
    <property type="project" value="UniProtKB-KW"/>
</dbReference>
<organism evidence="7">
    <name type="scientific">Philodina roseola</name>
    <name type="common">Rotifer</name>
    <dbReference type="NCBI Taxonomy" id="96448"/>
    <lineage>
        <taxon>Eukaryota</taxon>
        <taxon>Metazoa</taxon>
        <taxon>Spiralia</taxon>
        <taxon>Gnathifera</taxon>
        <taxon>Rotifera</taxon>
        <taxon>Eurotatoria</taxon>
        <taxon>Bdelloidea</taxon>
        <taxon>Philodinida</taxon>
        <taxon>Philodinidae</taxon>
        <taxon>Philodina</taxon>
    </lineage>
</organism>
<keyword evidence="3" id="KW-0498">Mitosis</keyword>
<dbReference type="GO" id="GO:0034399">
    <property type="term" value="C:nuclear periphery"/>
    <property type="evidence" value="ECO:0007669"/>
    <property type="project" value="TreeGrafter"/>
</dbReference>
<keyword evidence="5" id="KW-0131">Cell cycle</keyword>